<accession>A0A426V5R4</accession>
<evidence type="ECO:0000256" key="1">
    <source>
        <dbReference type="SAM" id="MobiDB-lite"/>
    </source>
</evidence>
<dbReference type="AlphaFoldDB" id="A0A426V5R4"/>
<name>A0A426V5R4_9ACTN</name>
<dbReference type="Proteomes" id="UP000277256">
    <property type="component" value="Unassembled WGS sequence"/>
</dbReference>
<keyword evidence="3" id="KW-1185">Reference proteome</keyword>
<evidence type="ECO:0008006" key="4">
    <source>
        <dbReference type="Google" id="ProtNLM"/>
    </source>
</evidence>
<feature type="compositionally biased region" description="Polar residues" evidence="1">
    <location>
        <begin position="7"/>
        <end position="19"/>
    </location>
</feature>
<proteinExistence type="predicted"/>
<evidence type="ECO:0000313" key="3">
    <source>
        <dbReference type="Proteomes" id="UP000277256"/>
    </source>
</evidence>
<sequence length="409" mass="43377">MADDPSDITTYDDPSQKGNWTKAGESTPGVKQVLNSAGVIQRAIEEEEVTAGNAAATVAADIASLGLEAYAAFTNPLGMLVNVGLDFVLNLFEPANKLLTWLSGDPGQMQDLQERWRQFKDVLIAMQDEVDAAWQDALKTSDSPTTDLAKDKVNGMAAALGGIATAISHIESHIGMAQMLSKAVYELIKALLSALIEQVIIYGLVALASAWVSAGSSIATFLMWVTQKSAIDTATMFLRVSLAQFTGKQLAHIGGEILRSTFVQASGDMMRWAGGLIANWQGGIQSTGAPGRGNPSPASANPSGDMATYTSVDPDEFDGVAEKLKGLQGNADSLSQKVNSDTETDFFTWGLACQGWVEGYNQQREELATNVALISPALEGNATRFTETANAYREADIQAAEDIKVAGGK</sequence>
<organism evidence="2 3">
    <name type="scientific">Glycomyces terrestris</name>
    <dbReference type="NCBI Taxonomy" id="2493553"/>
    <lineage>
        <taxon>Bacteria</taxon>
        <taxon>Bacillati</taxon>
        <taxon>Actinomycetota</taxon>
        <taxon>Actinomycetes</taxon>
        <taxon>Glycomycetales</taxon>
        <taxon>Glycomycetaceae</taxon>
        <taxon>Glycomyces</taxon>
    </lineage>
</organism>
<comment type="caution">
    <text evidence="2">The sequence shown here is derived from an EMBL/GenBank/DDBJ whole genome shotgun (WGS) entry which is preliminary data.</text>
</comment>
<reference evidence="2 3" key="1">
    <citation type="submission" date="2018-12" db="EMBL/GenBank/DDBJ databases">
        <title>Glycomyces sp. YIM 121974 draft genome.</title>
        <authorList>
            <person name="Li Q."/>
        </authorList>
    </citation>
    <scope>NUCLEOTIDE SEQUENCE [LARGE SCALE GENOMIC DNA]</scope>
    <source>
        <strain evidence="2 3">YIM 121974</strain>
    </source>
</reference>
<evidence type="ECO:0000313" key="2">
    <source>
        <dbReference type="EMBL" id="RRS02171.1"/>
    </source>
</evidence>
<gene>
    <name evidence="2" type="ORF">EIW28_05445</name>
</gene>
<dbReference type="OrthoDB" id="5168737at2"/>
<feature type="region of interest" description="Disordered" evidence="1">
    <location>
        <begin position="1"/>
        <end position="27"/>
    </location>
</feature>
<feature type="region of interest" description="Disordered" evidence="1">
    <location>
        <begin position="286"/>
        <end position="307"/>
    </location>
</feature>
<dbReference type="RefSeq" id="WP_125246646.1">
    <property type="nucleotide sequence ID" value="NZ_RSEB01000001.1"/>
</dbReference>
<protein>
    <recommendedName>
        <fullName evidence="4">WXG100 family type VII secretion target</fullName>
    </recommendedName>
</protein>
<dbReference type="EMBL" id="RSEB01000001">
    <property type="protein sequence ID" value="RRS02171.1"/>
    <property type="molecule type" value="Genomic_DNA"/>
</dbReference>